<proteinExistence type="predicted"/>
<feature type="transmembrane region" description="Helical" evidence="1">
    <location>
        <begin position="145"/>
        <end position="170"/>
    </location>
</feature>
<sequence>MTTPHTEPRELLTPRQFIILSIATFGLYDLWWIFKSWRFFRDREQSSIHSAMRAMFSVFYLIPLLKRIRTFAAETGYSTRFSPWGIYLATFLLNLPSVLPEPLSYLSVFSCLPLLPALNALNFAILQTEGDQAVVQTSYNRRQRLLLIAGGFVWLVGILAVIGQLMMAAAPREALPPYQG</sequence>
<keyword evidence="1" id="KW-0812">Transmembrane</keyword>
<name>A0A1G9LGH3_9BACT</name>
<reference evidence="2 3" key="1">
    <citation type="submission" date="2016-10" db="EMBL/GenBank/DDBJ databases">
        <authorList>
            <person name="de Groot N.N."/>
        </authorList>
    </citation>
    <scope>NUCLEOTIDE SEQUENCE [LARGE SCALE GENOMIC DNA]</scope>
    <source>
        <strain evidence="2 3">DSM 21668</strain>
    </source>
</reference>
<evidence type="ECO:0000313" key="2">
    <source>
        <dbReference type="EMBL" id="SDL61050.1"/>
    </source>
</evidence>
<dbReference type="EMBL" id="FNGS01000002">
    <property type="protein sequence ID" value="SDL61050.1"/>
    <property type="molecule type" value="Genomic_DNA"/>
</dbReference>
<protein>
    <recommendedName>
        <fullName evidence="4">DUF4234 domain-containing protein</fullName>
    </recommendedName>
</protein>
<dbReference type="Proteomes" id="UP000198901">
    <property type="component" value="Unassembled WGS sequence"/>
</dbReference>
<keyword evidence="3" id="KW-1185">Reference proteome</keyword>
<evidence type="ECO:0000313" key="3">
    <source>
        <dbReference type="Proteomes" id="UP000198901"/>
    </source>
</evidence>
<dbReference type="OrthoDB" id="8750132at2"/>
<gene>
    <name evidence="2" type="ORF">SAMN04488090_1410</name>
</gene>
<organism evidence="2 3">
    <name type="scientific">Siphonobacter aquaeclarae</name>
    <dbReference type="NCBI Taxonomy" id="563176"/>
    <lineage>
        <taxon>Bacteria</taxon>
        <taxon>Pseudomonadati</taxon>
        <taxon>Bacteroidota</taxon>
        <taxon>Cytophagia</taxon>
        <taxon>Cytophagales</taxon>
        <taxon>Cytophagaceae</taxon>
        <taxon>Siphonobacter</taxon>
    </lineage>
</organism>
<feature type="transmembrane region" description="Helical" evidence="1">
    <location>
        <begin position="105"/>
        <end position="125"/>
    </location>
</feature>
<dbReference type="AlphaFoldDB" id="A0A1G9LGH3"/>
<keyword evidence="1" id="KW-1133">Transmembrane helix</keyword>
<feature type="transmembrane region" description="Helical" evidence="1">
    <location>
        <begin position="17"/>
        <end position="34"/>
    </location>
</feature>
<accession>A0A1G9LGH3</accession>
<feature type="transmembrane region" description="Helical" evidence="1">
    <location>
        <begin position="77"/>
        <end position="99"/>
    </location>
</feature>
<evidence type="ECO:0000256" key="1">
    <source>
        <dbReference type="SAM" id="Phobius"/>
    </source>
</evidence>
<evidence type="ECO:0008006" key="4">
    <source>
        <dbReference type="Google" id="ProtNLM"/>
    </source>
</evidence>
<dbReference type="RefSeq" id="WP_093199532.1">
    <property type="nucleotide sequence ID" value="NZ_FNGS01000002.1"/>
</dbReference>
<keyword evidence="1" id="KW-0472">Membrane</keyword>